<dbReference type="InterPro" id="IPR013196">
    <property type="entry name" value="HTH_11"/>
</dbReference>
<evidence type="ECO:0000259" key="1">
    <source>
        <dbReference type="Pfam" id="PF08279"/>
    </source>
</evidence>
<dbReference type="PANTHER" id="PTHR34580">
    <property type="match status" value="1"/>
</dbReference>
<dbReference type="InterPro" id="IPR057727">
    <property type="entry name" value="WCX_dom"/>
</dbReference>
<dbReference type="RefSeq" id="WP_216438771.1">
    <property type="nucleotide sequence ID" value="NZ_JAHLQF010000002.1"/>
</dbReference>
<feature type="domain" description="WCX" evidence="3">
    <location>
        <begin position="227"/>
        <end position="295"/>
    </location>
</feature>
<dbReference type="EMBL" id="JAHLQF010000002">
    <property type="protein sequence ID" value="MBU5484286.1"/>
    <property type="molecule type" value="Genomic_DNA"/>
</dbReference>
<dbReference type="InterPro" id="IPR026881">
    <property type="entry name" value="WYL_dom"/>
</dbReference>
<dbReference type="InterPro" id="IPR028349">
    <property type="entry name" value="PafC-like"/>
</dbReference>
<evidence type="ECO:0000259" key="2">
    <source>
        <dbReference type="Pfam" id="PF13280"/>
    </source>
</evidence>
<dbReference type="Pfam" id="PF13280">
    <property type="entry name" value="WYL"/>
    <property type="match status" value="1"/>
</dbReference>
<dbReference type="Proteomes" id="UP000726170">
    <property type="component" value="Unassembled WGS sequence"/>
</dbReference>
<name>A0ABS6EHV4_9CLOT</name>
<reference evidence="4 5" key="1">
    <citation type="submission" date="2021-06" db="EMBL/GenBank/DDBJ databases">
        <authorList>
            <person name="Sun Q."/>
            <person name="Li D."/>
        </authorList>
    </citation>
    <scope>NUCLEOTIDE SEQUENCE [LARGE SCALE GENOMIC DNA]</scope>
    <source>
        <strain evidence="4 5">MSJ-11</strain>
    </source>
</reference>
<dbReference type="Pfam" id="PF08279">
    <property type="entry name" value="HTH_11"/>
    <property type="match status" value="1"/>
</dbReference>
<evidence type="ECO:0000313" key="4">
    <source>
        <dbReference type="EMBL" id="MBU5484286.1"/>
    </source>
</evidence>
<organism evidence="4 5">
    <name type="scientific">Clostridium mobile</name>
    <dbReference type="NCBI Taxonomy" id="2841512"/>
    <lineage>
        <taxon>Bacteria</taxon>
        <taxon>Bacillati</taxon>
        <taxon>Bacillota</taxon>
        <taxon>Clostridia</taxon>
        <taxon>Eubacteriales</taxon>
        <taxon>Clostridiaceae</taxon>
        <taxon>Clostridium</taxon>
    </lineage>
</organism>
<dbReference type="PIRSF" id="PIRSF016838">
    <property type="entry name" value="PafC"/>
    <property type="match status" value="1"/>
</dbReference>
<dbReference type="InterPro" id="IPR051534">
    <property type="entry name" value="CBASS_pafABC_assoc_protein"/>
</dbReference>
<feature type="domain" description="WYL" evidence="2">
    <location>
        <begin position="132"/>
        <end position="195"/>
    </location>
</feature>
<protein>
    <submittedName>
        <fullName evidence="4">YafY family transcriptional regulator</fullName>
    </submittedName>
</protein>
<dbReference type="PANTHER" id="PTHR34580:SF1">
    <property type="entry name" value="PROTEIN PAFC"/>
    <property type="match status" value="1"/>
</dbReference>
<comment type="caution">
    <text evidence="4">The sequence shown here is derived from an EMBL/GenBank/DDBJ whole genome shotgun (WGS) entry which is preliminary data.</text>
</comment>
<sequence length="304" mass="35605">MKIDRLIGIITILLKNDKVTAPFLAEKFEVSRRTINRDIEDICKAGIPIITTQGYNGGISIAEGYKIDKTVLTSEELQSILIGLRSLESISDSSYINQIADKFSNKNTVISNNGNILIDLSSHYKISLTQKIEVIKTAINEEHLITFRYFYDKGEVDKIIEPYLLVFRWASWYVFGYCIEREDFRLFKLNRITNLLCMQQFFNKRDVPQEKLEFDRFFSNEIILVALFEEKVKYRLIEEYGIDSFTYIEDNRLMFKMGFSNKDNLINWVKSFGDSVQVIEPKEICLELKKNAENILKMYKEHDI</sequence>
<feature type="domain" description="Helix-turn-helix type 11" evidence="1">
    <location>
        <begin position="5"/>
        <end position="57"/>
    </location>
</feature>
<keyword evidence="5" id="KW-1185">Reference proteome</keyword>
<accession>A0ABS6EHV4</accession>
<gene>
    <name evidence="4" type="ORF">KQI86_08085</name>
</gene>
<evidence type="ECO:0000313" key="5">
    <source>
        <dbReference type="Proteomes" id="UP000726170"/>
    </source>
</evidence>
<dbReference type="PROSITE" id="PS52050">
    <property type="entry name" value="WYL"/>
    <property type="match status" value="1"/>
</dbReference>
<dbReference type="Pfam" id="PF25583">
    <property type="entry name" value="WCX"/>
    <property type="match status" value="1"/>
</dbReference>
<proteinExistence type="predicted"/>
<evidence type="ECO:0000259" key="3">
    <source>
        <dbReference type="Pfam" id="PF25583"/>
    </source>
</evidence>